<dbReference type="Pfam" id="PF00632">
    <property type="entry name" value="HECT"/>
    <property type="match status" value="1"/>
</dbReference>
<dbReference type="OrthoDB" id="239701at2759"/>
<comment type="caution">
    <text evidence="7">The sequence shown here is derived from an EMBL/GenBank/DDBJ whole genome shotgun (WGS) entry which is preliminary data.</text>
</comment>
<dbReference type="PANTHER" id="PTHR46654">
    <property type="entry name" value="E3 UBIQUITIN-PROTEIN LIGASE HECTD3"/>
    <property type="match status" value="1"/>
</dbReference>
<dbReference type="PROSITE" id="PS50188">
    <property type="entry name" value="B302_SPRY"/>
    <property type="match status" value="3"/>
</dbReference>
<keyword evidence="7" id="KW-0808">Transferase</keyword>
<feature type="compositionally biased region" description="Basic and acidic residues" evidence="3">
    <location>
        <begin position="3315"/>
        <end position="3337"/>
    </location>
</feature>
<evidence type="ECO:0000313" key="8">
    <source>
        <dbReference type="Proteomes" id="UP000198406"/>
    </source>
</evidence>
<feature type="compositionally biased region" description="Basic and acidic residues" evidence="3">
    <location>
        <begin position="3605"/>
        <end position="3621"/>
    </location>
</feature>
<dbReference type="CDD" id="cd11709">
    <property type="entry name" value="SPRY"/>
    <property type="match status" value="3"/>
</dbReference>
<accession>A0A1Z5J5H1</accession>
<feature type="region of interest" description="Disordered" evidence="3">
    <location>
        <begin position="2754"/>
        <end position="2793"/>
    </location>
</feature>
<feature type="domain" description="UBA" evidence="4">
    <location>
        <begin position="2707"/>
        <end position="2749"/>
    </location>
</feature>
<evidence type="ECO:0000259" key="5">
    <source>
        <dbReference type="PROSITE" id="PS50188"/>
    </source>
</evidence>
<dbReference type="InterPro" id="IPR042469">
    <property type="entry name" value="HECTD3"/>
</dbReference>
<feature type="region of interest" description="Disordered" evidence="3">
    <location>
        <begin position="505"/>
        <end position="532"/>
    </location>
</feature>
<dbReference type="Gene3D" id="2.60.120.920">
    <property type="match status" value="3"/>
</dbReference>
<dbReference type="EMBL" id="BDSP01000003">
    <property type="protein sequence ID" value="GAX09244.1"/>
    <property type="molecule type" value="Genomic_DNA"/>
</dbReference>
<feature type="compositionally biased region" description="Acidic residues" evidence="3">
    <location>
        <begin position="419"/>
        <end position="434"/>
    </location>
</feature>
<dbReference type="Proteomes" id="UP000198406">
    <property type="component" value="Unassembled WGS sequence"/>
</dbReference>
<dbReference type="GO" id="GO:0061630">
    <property type="term" value="F:ubiquitin protein ligase activity"/>
    <property type="evidence" value="ECO:0007669"/>
    <property type="project" value="UniProtKB-EC"/>
</dbReference>
<feature type="active site" description="Glycyl thioester intermediate" evidence="2">
    <location>
        <position position="4930"/>
    </location>
</feature>
<feature type="region of interest" description="Disordered" evidence="3">
    <location>
        <begin position="2595"/>
        <end position="2628"/>
    </location>
</feature>
<evidence type="ECO:0000259" key="4">
    <source>
        <dbReference type="PROSITE" id="PS50030"/>
    </source>
</evidence>
<dbReference type="InterPro" id="IPR009060">
    <property type="entry name" value="UBA-like_sf"/>
</dbReference>
<feature type="region of interest" description="Disordered" evidence="3">
    <location>
        <begin position="302"/>
        <end position="339"/>
    </location>
</feature>
<dbReference type="EC" id="2.3.2.26" evidence="7"/>
<feature type="region of interest" description="Disordered" evidence="3">
    <location>
        <begin position="109"/>
        <end position="129"/>
    </location>
</feature>
<feature type="domain" description="B30.2/SPRY" evidence="5">
    <location>
        <begin position="3844"/>
        <end position="4075"/>
    </location>
</feature>
<dbReference type="PROSITE" id="PS50237">
    <property type="entry name" value="HECT"/>
    <property type="match status" value="1"/>
</dbReference>
<dbReference type="InterPro" id="IPR000569">
    <property type="entry name" value="HECT_dom"/>
</dbReference>
<feature type="domain" description="B30.2/SPRY" evidence="5">
    <location>
        <begin position="2776"/>
        <end position="2973"/>
    </location>
</feature>
<dbReference type="SMART" id="SM00165">
    <property type="entry name" value="UBA"/>
    <property type="match status" value="2"/>
</dbReference>
<feature type="compositionally biased region" description="Low complexity" evidence="3">
    <location>
        <begin position="2269"/>
        <end position="2287"/>
    </location>
</feature>
<evidence type="ECO:0000256" key="3">
    <source>
        <dbReference type="SAM" id="MobiDB-lite"/>
    </source>
</evidence>
<feature type="compositionally biased region" description="Low complexity" evidence="3">
    <location>
        <begin position="2568"/>
        <end position="2579"/>
    </location>
</feature>
<evidence type="ECO:0000256" key="1">
    <source>
        <dbReference type="ARBA" id="ARBA00022786"/>
    </source>
</evidence>
<dbReference type="SUPFAM" id="SSF49899">
    <property type="entry name" value="Concanavalin A-like lectins/glucanases"/>
    <property type="match status" value="3"/>
</dbReference>
<keyword evidence="7" id="KW-0012">Acyltransferase</keyword>
<name>A0A1Z5J5H1_FISSO</name>
<dbReference type="InterPro" id="IPR015940">
    <property type="entry name" value="UBA"/>
</dbReference>
<keyword evidence="1 2" id="KW-0833">Ubl conjugation pathway</keyword>
<reference evidence="7 8" key="1">
    <citation type="journal article" date="2015" name="Plant Cell">
        <title>Oil accumulation by the oleaginous diatom Fistulifera solaris as revealed by the genome and transcriptome.</title>
        <authorList>
            <person name="Tanaka T."/>
            <person name="Maeda Y."/>
            <person name="Veluchamy A."/>
            <person name="Tanaka M."/>
            <person name="Abida H."/>
            <person name="Marechal E."/>
            <person name="Bowler C."/>
            <person name="Muto M."/>
            <person name="Sunaga Y."/>
            <person name="Tanaka M."/>
            <person name="Yoshino T."/>
            <person name="Taniguchi T."/>
            <person name="Fukuda Y."/>
            <person name="Nemoto M."/>
            <person name="Matsumoto M."/>
            <person name="Wong P.S."/>
            <person name="Aburatani S."/>
            <person name="Fujibuchi W."/>
        </authorList>
    </citation>
    <scope>NUCLEOTIDE SEQUENCE [LARGE SCALE GENOMIC DNA]</scope>
    <source>
        <strain evidence="7 8">JPCC DA0580</strain>
    </source>
</reference>
<feature type="region of interest" description="Disordered" evidence="3">
    <location>
        <begin position="1"/>
        <end position="21"/>
    </location>
</feature>
<feature type="region of interest" description="Disordered" evidence="3">
    <location>
        <begin position="3314"/>
        <end position="3337"/>
    </location>
</feature>
<dbReference type="PROSITE" id="PS50030">
    <property type="entry name" value="UBA"/>
    <property type="match status" value="1"/>
</dbReference>
<dbReference type="Gene3D" id="3.90.1750.10">
    <property type="entry name" value="Hect, E3 ligase catalytic domains"/>
    <property type="match status" value="1"/>
</dbReference>
<dbReference type="InterPro" id="IPR043136">
    <property type="entry name" value="B30.2/SPRY_sf"/>
</dbReference>
<evidence type="ECO:0000256" key="2">
    <source>
        <dbReference type="PROSITE-ProRule" id="PRU00104"/>
    </source>
</evidence>
<evidence type="ECO:0000259" key="6">
    <source>
        <dbReference type="PROSITE" id="PS50237"/>
    </source>
</evidence>
<dbReference type="SUPFAM" id="SSF46934">
    <property type="entry name" value="UBA-like"/>
    <property type="match status" value="2"/>
</dbReference>
<organism evidence="7 8">
    <name type="scientific">Fistulifera solaris</name>
    <name type="common">Oleaginous diatom</name>
    <dbReference type="NCBI Taxonomy" id="1519565"/>
    <lineage>
        <taxon>Eukaryota</taxon>
        <taxon>Sar</taxon>
        <taxon>Stramenopiles</taxon>
        <taxon>Ochrophyta</taxon>
        <taxon>Bacillariophyta</taxon>
        <taxon>Bacillariophyceae</taxon>
        <taxon>Bacillariophycidae</taxon>
        <taxon>Naviculales</taxon>
        <taxon>Naviculaceae</taxon>
        <taxon>Fistulifera</taxon>
    </lineage>
</organism>
<feature type="region of interest" description="Disordered" evidence="3">
    <location>
        <begin position="3557"/>
        <end position="3585"/>
    </location>
</feature>
<dbReference type="InterPro" id="IPR003877">
    <property type="entry name" value="SPRY_dom"/>
</dbReference>
<feature type="region of interest" description="Disordered" evidence="3">
    <location>
        <begin position="404"/>
        <end position="434"/>
    </location>
</feature>
<dbReference type="InterPro" id="IPR035983">
    <property type="entry name" value="Hect_E3_ubiquitin_ligase"/>
</dbReference>
<feature type="compositionally biased region" description="Acidic residues" evidence="3">
    <location>
        <begin position="308"/>
        <end position="329"/>
    </location>
</feature>
<feature type="compositionally biased region" description="Basic and acidic residues" evidence="3">
    <location>
        <begin position="2595"/>
        <end position="2604"/>
    </location>
</feature>
<protein>
    <submittedName>
        <fullName evidence="7">E3 ubiquitin-protein ligase HERC2</fullName>
        <ecNumber evidence="7">2.3.2.26</ecNumber>
    </submittedName>
</protein>
<dbReference type="InterPro" id="IPR001870">
    <property type="entry name" value="B30.2/SPRY"/>
</dbReference>
<feature type="domain" description="B30.2/SPRY" evidence="5">
    <location>
        <begin position="1004"/>
        <end position="1223"/>
    </location>
</feature>
<dbReference type="SMART" id="SM00449">
    <property type="entry name" value="SPRY"/>
    <property type="match status" value="3"/>
</dbReference>
<dbReference type="Pfam" id="PF22562">
    <property type="entry name" value="UBA_7"/>
    <property type="match status" value="1"/>
</dbReference>
<feature type="domain" description="HECT" evidence="6">
    <location>
        <begin position="4810"/>
        <end position="4966"/>
    </location>
</feature>
<evidence type="ECO:0000313" key="7">
    <source>
        <dbReference type="EMBL" id="GAX09244.1"/>
    </source>
</evidence>
<keyword evidence="8" id="KW-1185">Reference proteome</keyword>
<dbReference type="Gene3D" id="1.10.8.10">
    <property type="entry name" value="DNA helicase RuvA subunit, C-terminal domain"/>
    <property type="match status" value="1"/>
</dbReference>
<sequence>MKAETTTSATSPATSSSGRDRAIEILLDEDPLGSYYRAVTAMEETIPNARACRPNLITKAALVDEAFSLSKYAIDTLQKYDEAYPAPELTPLNSVDALSRERILSHFHRTVPTPPDMGDTEKSSSTTSLSPSTAALVAALRKIYDDPKEEVNSGVLATEERTFELRRLLKDVTSHPVMIASSASTHKQQMEHMIALLCKKTPFYSYDDKEPVEDEYLQGLLLAILSLLISPQEEQASTKTRTPSEQKTMLQVASLLPLLPVSKDEDQYGMEPEVLEYFGKAAAVAVERLEIKNARILQRLQSSHSDSVDELEDDEQEVVADTEVDVEENDNSRSSGSNEALQEAFEQFVSTIAHDTTGSIDYPLESLEHLVASVVRSEKAEISAGNQGTDSLFVENPVDYPGLHERTEQYSSSSSNSSDSDEDSSEVSTDGEEDLENEIAAGGASEHDEQASSLILSHGFGISRNTSQRTLIDMESPEIVLDVEETDGTVLNVRVVETSASNVGEEREVFSHDSSTMKNASEEDETDLPPLPTLPSQMPSWLFDGNDSENAFDPSASTFGTIPDTQVLIHVLRHTTLLMTRRRADYREEKDSWGCLTVPDGVGSQLFPPSLSTERTFSKSKDDFILHILVTSVLYIDRKRNESIKYLQKSIERENSLVESSSMTSELNSTLHEDAAPLSSGEEDDPAVALAMNYVEDDVPLSSESLENKGLRRKAAAAAYDSAALLISRKKETREWKEHAYLYSRCLVYSLRLLRLFLQSALRVYSGEDNDNSEDLQARNLSSVDLKSRLPKSLASKLCSTLTGIMSCQSHVAFRSALGKGTEATLFSLYTESVSTWGDCIPLLYPSFSAVYDLLKNLIHSVRKDSASESFDNLCLNPVSFCSIQGVPSHKAEVDVHRLEILSRRLRVQDMLDLLVLRPVPFVNQAEESMIERLSRKVSFDPPPGSSIVALLRSSLENLLGAASEVQELYLALCHRFHAGILLMDGLHISTKIDADDASTQLNKYKTSFNGDHLRVSSNPSSLLEFDPTKCADSIAILPNSVSGGNRSSVLQRASKVWGTVISTRHFGPKTGIHRWAVRLDKCERGHVFLGVATSQCTTKTYVGGDKHGWGMIGTQALWHDRRKVRGDYGSTLRSGAIIIVTLDTDAGTLSFGLWKDGSSVSSHQGDSSQTAWSGKSELSFAGHLEDWGIAFEGLPLDSRLFPAIGLYQRDDRVSLLSVMESSDSASGFGNLSQNTVGEQLYPITVLSSPDSDLAIRVRKFNEQLCFDGVRYATETLHFTSERLNKRRDHVLFASVLPSLASSLCLIPPLIPILSARSAILLIPHIRRCLDMYSLTHPENYGDIKDIVDPVSEGKWLIRNTYGVPGKHDIVEEYCVDIVHESSGLETVEFTGSGRGTAGERKNGRIVITGTVNGAALWFVEECFNDSEDISVASTSSSIVHARMGLSGDKFEGAYNDIKNGRYGRVAGILVEPLPKIHSDGERLRRRFYASQVMLAMAQCHLLGFLCESFDLQRVEMWRPQLCHVVPESRIASLSRVMDLPLFSSCALKSGHSSHGKVIEFLRFAFLTELPDNDLCGIKTGTLIDPLPAMFHVDDDQKSASTVDFDKMIAESDTKLVHLCGGQGSLRFLCPELYLKVRRRLLSVFLHHSGQLVQHHTSYGEHDLEGELELQSIWRATLRIIEDGLRRALSQGDCHISRQRVAETTCERYLKIIDFLLLLHVRKPQTIEAISLSVSAVFEVIMADDDLDFVRESMSLATGRAILRLLAMQEISNLLDKSPRDKTILREVIFLAFPSFLGRGRSIAFDLLSLTKEPFECASKLDGFFSSGLSGASLQGKTRLKAVALCMYKELGTIMEDLVDRLASGVVPASDRDVASTLLSILPVFGCQFEVDEIDDFLSVSKIMQLLPRILHAYRKTLLAFVAEQSVSEGLVGICKRDLCIAVLRCSSAVSYILIFQAASFANKTNDMKVTSDIISLLLNELAATFPIVEANWQVSLSVAAAQQVDEDFERWIKLMAKSSEAPSAISEKKVEESVSCIEVLRRFGIQSVTGARLTELRVWPGKCFVASSFHEILSQWLHAQRAVFLSPLILNEIANTTKWASILLRAAGIVVQDTHLSPMNRSGVFLRPQAEGVLPARFRARILRMLFHLLTAMEGDIMVVEGLFQLAGVTSQIISYSPEGDDGSVSAESVSLLRRLYAHKHVSWRGCINVVISTITNPSYDAAINFRKKVGVLSFLAGALRGIHIGSNVVLKSPNATALSAEHYGITSNKSQPSSSPPSSCGISGSPHHLVGNGTENIVAGLCSDEAAAGIISRIDMKSGMCEVILFPRDTDAGFDNRCFLQKRKDRRSLPIRALRMFLGDVFLAQEVPLYLDASYPAGQILGDLLTTSLSTLLSAISMKKPQDVAGPGLEVQEVQQGPTNTDLISSSDLVRPLHQESSDWREKKSTDVKSAIVALCCDVLLVRACIAVLSQEDVLKSFMTEDSNKQTLSRILDLAWPVVSEAASNADLISEVRSKSLSFLSLHETRLGYLAELLHEISFRYQIVHDLPEENLRNTLDRFQSCKAESISPRSRPSNRPSQDDTEILSKAIRRGAEEHGREAARHSSLLQNSSSRGNISDDEDDSDAGNTAVEHLREAAIAQMAELGLPRSWSEFALRRVGGVDIEAAVTFCLEYGGEMERLLAEETERASHRDSSENLGIRREGREISPASHSIRQLMEMGFPRRWCIEALAVTGNNLDEALTWILNNGERLSEEDEAIEAAEDCDGDEEDEDDEEEGQADDSQGLQSHVSSVEQKIGWNGSITPLRFISGRSIIDPVTLEISGLPNGGFSSVGTKGILLLTGKWYYEATLLTAGCLQIGWADGSFAGHCHAERGDGCGDGPSSWAYDGWRRYRWHSTAVEWGCRWKEGDVVGCMVDMDAKEISFTLNGEGSSVGMGLAFSGDGFRPCGGVYACVSFNRKEKLRLVLGGRGCAPFKYPPPQGYRGVGEAVFDAVRELDSILEKERILGYAKNYTQKAFLCDFSDSEHGHELMAWGHRYYGADASVHLGAASSKQTSIKMNSQPHRVSSANASVSRRIESAWSNKPASLNVNFCTASLRARILQGYQDASETVACELFHECVTVAILLSRKLTLHLAAGMGTCFDPTCFVDDDDRSVEIFGQIWSVIEACASLKSSGWAGEAGAMAMAAEALGLGISSNEVVHNRSLGDRAGLVPCSDLDINLVLPVSGIPLLLSSTGRRLLQKEDKLFDFLARAELPLCSAGGGGVTSFMLESLQSAVCHSSGFRNILIASIRRAIRLLSVVQYDGDDCFQNDGKLEDEQDHSKQDYKKPNDHEQPDPRLVAFVSGLLISKVAESNIPAEFSQIQCQIAEAWSIGLLSASLPWRMICAFTVAGVINSNPSVLNEIVGNSSTLARYFGRLPSTVLRRVWAERAAIPVCSRYAQSLIELLSAVRRAVKANTHLQDNFTKQWGSYEVDAATPIPLDNTFDSHDIPDQPWLSTEGWVSSDSNWLTCLGQISYEEVKWKAPTRSSVSTLMDSGDGPPFLCVGCTVLRGPDWEKDGSGARDKNEDGKDKNEKEKMHCDAKDSLVTDVKKVSIEIDDPDGQGDRSTADGDDKPRTDDQPTTTQSSKDARRSSGLPVGTVLAIEPWNGIPALARRVRWHLTNTEGVYRFGGDGGRFDICHVEVNRKATRVKKRHPLPETTEQRALRRGFGQKKTFGIILRLKSSPFKSACCNVQGVLEIPAFGAGILVNCSGNDDGSVLLREEKLLYGSKDSGWEIRFGQPSYVPGSQYKLGVPTSLALGPDDAFMSLYEEVRGGNSFDVLALRNPEDGSTLTIKSEISLKKPLTAPHHGKKEMSAGTTPFCFDPECHAGSLALSRDCRTVTCVGSEGRGTAFANVGFTKGVHYWEVKLEQADVGSIFIGVAEKSNGSSPASVNDPAPKLNRWLGWGFVNFRATYTSGAERVYGAHCHSGDTVGVLLDCDAGRLSFFFDGLKYGEHILNDLGCAFENLSPFGFNVEGCGSGGAGQGAPNGFDGGRAGRYPSQGAVRPRSLFPVIGLRNQGDRVTISSKWSTSLGIDGAKLVNNILAVEEVVSSYRLSVSPNIPEWLINEAFLEYQKWSESAVIHFSTRGSGAYRMVSTSLDVMLDTSPIVCAAASASLGLDTALLPGDRVRLTRSAGRLLELLEEAIILGSQNGRLYYRIVSQKSEGGSLTEGGGRAWFFDESEVVDGLPHVIPAKGHGVALPKLDRFKCPSSAGLQVVHESGAVLRSDLEINDGSIILGTIPVGTLLSKDQVTERRVNSCGVVRYRIQHEELGEGWISARIRGGKEEVIVVPINGENATKSYLTPSECATEWYDTWISEGGSHGSLSQFLIEDVHDFKAELASGIFPGMTTLESDSLIVSAINAVSNVSERGDSLEISFHDLASALAFALPHLPHRLSDNSLSSNSCLHTAATVLASVRESPKSLKAIMVRAAFLRALNRRVRLALPWLSIRPCQEGSSILGGFCGHGAPMERSGRSRLQAPNWTQLPGTATALRQCKGIIFSSVKREFIQSVTEVTTTPTPLSHDEYELPREIRTVRINRLRAGRTMMGQDIGAKRKYSVFAQLRAETKSWGGAALRRGYVAKGHGGQKRAFKVKLIGEGVNDYSGPYREVFTDAVREASQVDGNGLGSLGVLDATPNNVSDVGENRGLYMFSLNGRIINSEVLRKPSDRLEAIQQSFDILTLPRDEISREVEDSLVFLGRLIGTAFRHGISVDLPLPLYSVWKALTEERCDMTIQMNELDLFASRQLKTDEEYSGSHDLILWQRRLLNPFTEGLSSVLPVELFPLLTGEELRESICGNPDVDVDLLKKVVEIEGFEKDAEVIGFFWETLREMTNSERMQFLQFVWARNRLPLRESDFEAPFKILKDSINQGEKADLALPSASTCFFSLTLPEYSSKEILRSKLLFAITNVTTMETDFQTNSAEISEGYRAF</sequence>
<feature type="compositionally biased region" description="Low complexity" evidence="3">
    <location>
        <begin position="1"/>
        <end position="17"/>
    </location>
</feature>
<dbReference type="InParanoid" id="A0A1Z5J5H1"/>
<feature type="region of interest" description="Disordered" evidence="3">
    <location>
        <begin position="2268"/>
        <end position="2287"/>
    </location>
</feature>
<dbReference type="Gene3D" id="3.30.2410.10">
    <property type="entry name" value="Hect, E3 ligase catalytic domain"/>
    <property type="match status" value="1"/>
</dbReference>
<feature type="compositionally biased region" description="Acidic residues" evidence="3">
    <location>
        <begin position="2754"/>
        <end position="2781"/>
    </location>
</feature>
<dbReference type="InterPro" id="IPR013320">
    <property type="entry name" value="ConA-like_dom_sf"/>
</dbReference>
<dbReference type="GO" id="GO:0005737">
    <property type="term" value="C:cytoplasm"/>
    <property type="evidence" value="ECO:0007669"/>
    <property type="project" value="TreeGrafter"/>
</dbReference>
<proteinExistence type="predicted"/>
<dbReference type="InterPro" id="IPR041969">
    <property type="entry name" value="VP13D_UBA"/>
</dbReference>
<gene>
    <name evidence="7" type="ORF">FisN_17Lh289</name>
</gene>
<dbReference type="CDD" id="cd14306">
    <property type="entry name" value="UBA_VP13D"/>
    <property type="match status" value="1"/>
</dbReference>
<dbReference type="SUPFAM" id="SSF56204">
    <property type="entry name" value="Hect, E3 ligase catalytic domain"/>
    <property type="match status" value="1"/>
</dbReference>
<feature type="region of interest" description="Disordered" evidence="3">
    <location>
        <begin position="3597"/>
        <end position="3639"/>
    </location>
</feature>
<dbReference type="SMART" id="SM00119">
    <property type="entry name" value="HECTc"/>
    <property type="match status" value="1"/>
</dbReference>
<dbReference type="PANTHER" id="PTHR46654:SF1">
    <property type="entry name" value="E3 UBIQUITIN-PROTEIN LIGASE HECTD3"/>
    <property type="match status" value="1"/>
</dbReference>
<feature type="compositionally biased region" description="Polar residues" evidence="3">
    <location>
        <begin position="2607"/>
        <end position="2617"/>
    </location>
</feature>
<dbReference type="Pfam" id="PF00622">
    <property type="entry name" value="SPRY"/>
    <property type="match status" value="3"/>
</dbReference>
<feature type="region of interest" description="Disordered" evidence="3">
    <location>
        <begin position="2565"/>
        <end position="2584"/>
    </location>
</feature>